<reference evidence="7 9" key="2">
    <citation type="submission" date="2016-05" db="EMBL/GenBank/DDBJ databases">
        <authorList>
            <person name="Prochazka B."/>
            <person name="Indra A."/>
            <person name="Hasenberger P."/>
            <person name="Blaschitz M."/>
            <person name="Wagner L."/>
            <person name="Wewalka G."/>
            <person name="Sorschag S."/>
            <person name="Schmid D."/>
            <person name="Ruppitsch W."/>
        </authorList>
    </citation>
    <scope>NUCLEOTIDE SEQUENCE [LARGE SCALE GENOMIC DNA]</scope>
    <source>
        <strain evidence="7 9">974010_12</strain>
    </source>
</reference>
<dbReference type="AlphaFoldDB" id="A0A0W0UGL6"/>
<dbReference type="PROSITE" id="PS51443">
    <property type="entry name" value="PCS"/>
    <property type="match status" value="1"/>
</dbReference>
<dbReference type="PANTHER" id="PTHR33447">
    <property type="entry name" value="GLUTATHIONE GAMMA-GLUTAMYLCYSTEINYLTRANSFERASE"/>
    <property type="match status" value="1"/>
</dbReference>
<dbReference type="Proteomes" id="UP000054715">
    <property type="component" value="Unassembled WGS sequence"/>
</dbReference>
<keyword evidence="4" id="KW-0479">Metal-binding</keyword>
<name>A0A0W0UGL6_9GAMM</name>
<dbReference type="GO" id="GO:0046938">
    <property type="term" value="P:phytochelatin biosynthetic process"/>
    <property type="evidence" value="ECO:0007669"/>
    <property type="project" value="InterPro"/>
</dbReference>
<sequence>MLTSNLNTNFFKLIENYTSQKNQVYCGIASAVIILNSLETIPDSLLFDKYYFFTQENVFLSDFKNKKFMDEIYKHGITLDKLGEMLKEKKVDVIIKHASSKGYFNFIHDIENTLHHQNFIIVNFFRPKINQEGGGHFSPIAAYNKNKNSVLILDVARYKQKPFWINADRLWKSMNTLDKRAHKSRGYLIIKGVPHEK</sequence>
<evidence type="ECO:0000256" key="3">
    <source>
        <dbReference type="ARBA" id="ARBA00022679"/>
    </source>
</evidence>
<dbReference type="EMBL" id="LYOZ01000053">
    <property type="protein sequence ID" value="OCH96798.1"/>
    <property type="molecule type" value="Genomic_DNA"/>
</dbReference>
<reference evidence="6 8" key="1">
    <citation type="submission" date="2015-11" db="EMBL/GenBank/DDBJ databases">
        <title>Genomic analysis of 38 Legionella species identifies large and diverse effector repertoires.</title>
        <authorList>
            <person name="Burstein D."/>
            <person name="Amaro F."/>
            <person name="Zusman T."/>
            <person name="Lifshitz Z."/>
            <person name="Cohen O."/>
            <person name="Gilbert J.A."/>
            <person name="Pupko T."/>
            <person name="Shuman H.A."/>
            <person name="Segal G."/>
        </authorList>
    </citation>
    <scope>NUCLEOTIDE SEQUENCE [LARGE SCALE GENOMIC DNA]</scope>
    <source>
        <strain evidence="6 8">JA-26-G1-E2</strain>
    </source>
</reference>
<dbReference type="InterPro" id="IPR038156">
    <property type="entry name" value="PCS_N_sf"/>
</dbReference>
<dbReference type="Gene3D" id="3.90.70.30">
    <property type="entry name" value="Phytochelatin synthase, N-terminal domain"/>
    <property type="match status" value="1"/>
</dbReference>
<evidence type="ECO:0000259" key="5">
    <source>
        <dbReference type="PROSITE" id="PS51443"/>
    </source>
</evidence>
<dbReference type="GO" id="GO:0046872">
    <property type="term" value="F:metal ion binding"/>
    <property type="evidence" value="ECO:0007669"/>
    <property type="project" value="UniProtKB-KW"/>
</dbReference>
<evidence type="ECO:0000313" key="6">
    <source>
        <dbReference type="EMBL" id="KTD06970.1"/>
    </source>
</evidence>
<dbReference type="PATRIC" id="fig|455.5.peg.1233"/>
<comment type="caution">
    <text evidence="6">The sequence shown here is derived from an EMBL/GenBank/DDBJ whole genome shotgun (WGS) entry which is preliminary data.</text>
</comment>
<protein>
    <recommendedName>
        <fullName evidence="1">glutathione gamma-glutamylcysteinyltransferase</fullName>
        <ecNumber evidence="1">2.3.2.15</ecNumber>
    </recommendedName>
</protein>
<evidence type="ECO:0000256" key="1">
    <source>
        <dbReference type="ARBA" id="ARBA00012468"/>
    </source>
</evidence>
<dbReference type="Pfam" id="PF05023">
    <property type="entry name" value="Phytochelatin"/>
    <property type="match status" value="1"/>
</dbReference>
<dbReference type="InterPro" id="IPR038765">
    <property type="entry name" value="Papain-like_cys_pep_sf"/>
</dbReference>
<dbReference type="Proteomes" id="UP000093336">
    <property type="component" value="Unassembled WGS sequence"/>
</dbReference>
<gene>
    <name evidence="7" type="ORF">A8135_06475</name>
    <name evidence="6" type="ORF">Ljam_1165</name>
</gene>
<evidence type="ECO:0000256" key="2">
    <source>
        <dbReference type="ARBA" id="ARBA00022539"/>
    </source>
</evidence>
<organism evidence="6 8">
    <name type="scientific">Legionella jamestowniensis</name>
    <dbReference type="NCBI Taxonomy" id="455"/>
    <lineage>
        <taxon>Bacteria</taxon>
        <taxon>Pseudomonadati</taxon>
        <taxon>Pseudomonadota</taxon>
        <taxon>Gammaproteobacteria</taxon>
        <taxon>Legionellales</taxon>
        <taxon>Legionellaceae</taxon>
        <taxon>Legionella</taxon>
    </lineage>
</organism>
<dbReference type="InterPro" id="IPR007719">
    <property type="entry name" value="PCS_N"/>
</dbReference>
<keyword evidence="3" id="KW-0808">Transferase</keyword>
<evidence type="ECO:0000313" key="9">
    <source>
        <dbReference type="Proteomes" id="UP000093336"/>
    </source>
</evidence>
<keyword evidence="9" id="KW-1185">Reference proteome</keyword>
<evidence type="ECO:0000313" key="7">
    <source>
        <dbReference type="EMBL" id="OCH96798.1"/>
    </source>
</evidence>
<keyword evidence="2" id="KW-0104">Cadmium</keyword>
<accession>A0A0W0UGL6</accession>
<evidence type="ECO:0000313" key="8">
    <source>
        <dbReference type="Proteomes" id="UP000054715"/>
    </source>
</evidence>
<dbReference type="InterPro" id="IPR040409">
    <property type="entry name" value="PCS-like"/>
</dbReference>
<proteinExistence type="predicted"/>
<dbReference type="SUPFAM" id="SSF54001">
    <property type="entry name" value="Cysteine proteinases"/>
    <property type="match status" value="1"/>
</dbReference>
<dbReference type="STRING" id="455.Ljam_1165"/>
<dbReference type="GO" id="GO:0016756">
    <property type="term" value="F:glutathione gamma-glutamylcysteinyltransferase activity"/>
    <property type="evidence" value="ECO:0007669"/>
    <property type="project" value="UniProtKB-EC"/>
</dbReference>
<dbReference type="EMBL" id="LNYG01000013">
    <property type="protein sequence ID" value="KTD06970.1"/>
    <property type="molecule type" value="Genomic_DNA"/>
</dbReference>
<dbReference type="GO" id="GO:0010038">
    <property type="term" value="P:response to metal ion"/>
    <property type="evidence" value="ECO:0007669"/>
    <property type="project" value="InterPro"/>
</dbReference>
<evidence type="ECO:0000256" key="4">
    <source>
        <dbReference type="ARBA" id="ARBA00022723"/>
    </source>
</evidence>
<dbReference type="EC" id="2.3.2.15" evidence="1"/>
<dbReference type="PANTHER" id="PTHR33447:SF20">
    <property type="entry name" value="GLUTATHIONE GAMMA-GLUTAMYLCYSTEINYLTRANSFERASE"/>
    <property type="match status" value="1"/>
</dbReference>
<feature type="domain" description="Peptidase C83" evidence="5">
    <location>
        <begin position="1"/>
        <end position="195"/>
    </location>
</feature>